<dbReference type="PANTHER" id="PTHR46663:SF2">
    <property type="entry name" value="GGDEF DOMAIN-CONTAINING PROTEIN"/>
    <property type="match status" value="1"/>
</dbReference>
<dbReference type="EMBL" id="BMDE01000008">
    <property type="protein sequence ID" value="GGH95828.1"/>
    <property type="molecule type" value="Genomic_DNA"/>
</dbReference>
<evidence type="ECO:0000259" key="2">
    <source>
        <dbReference type="PROSITE" id="PS50887"/>
    </source>
</evidence>
<dbReference type="InterPro" id="IPR043128">
    <property type="entry name" value="Rev_trsase/Diguanyl_cyclase"/>
</dbReference>
<dbReference type="PROSITE" id="PS50887">
    <property type="entry name" value="GGDEF"/>
    <property type="match status" value="1"/>
</dbReference>
<dbReference type="Pfam" id="PF00990">
    <property type="entry name" value="GGDEF"/>
    <property type="match status" value="1"/>
</dbReference>
<comment type="caution">
    <text evidence="3">The sequence shown here is derived from an EMBL/GenBank/DDBJ whole genome shotgun (WGS) entry which is preliminary data.</text>
</comment>
<dbReference type="CDD" id="cd01949">
    <property type="entry name" value="GGDEF"/>
    <property type="match status" value="1"/>
</dbReference>
<reference evidence="4" key="1">
    <citation type="journal article" date="2019" name="Int. J. Syst. Evol. Microbiol.">
        <title>The Global Catalogue of Microorganisms (GCM) 10K type strain sequencing project: providing services to taxonomists for standard genome sequencing and annotation.</title>
        <authorList>
            <consortium name="The Broad Institute Genomics Platform"/>
            <consortium name="The Broad Institute Genome Sequencing Center for Infectious Disease"/>
            <person name="Wu L."/>
            <person name="Ma J."/>
        </authorList>
    </citation>
    <scope>NUCLEOTIDE SEQUENCE [LARGE SCALE GENOMIC DNA]</scope>
    <source>
        <strain evidence="4">CCM 8778</strain>
    </source>
</reference>
<sequence>MIMPLSIATRLSLLLLAFALLLAASIGYYAWSQSRDALLHAAREELLGANRVLALNLSESLNQSARHVQLLAALPNTRMALASHAPQLAAAARNRQAQAFAQLLHFHPQYSQLRLISLEQFGLERIRVERADGHIRRLRSGQLEEKGHFPYVYLTRQLRAGQVRFSPININDEQGSSDLEQRPNLRIATPVVDSYQQTLGVLVLNIDLERLFNQLRNNLPSHYRLFLANTEGDFLLHPDPQQAFAFERGQRSLLQAQFPALAGLLDEDSAPRVADLGRQASAEHLVGAFSRVSLDSDQGTRVLILGLAVEHSHVVAGANRLAGQMLQLGLLLSLLAALLALWLGRAFSAPLRAMVKEIQHFSEHRQIGTLPLQREDELGLLARSIYQQQSQILEQIQQLHDSHQAAEHLAHHDPLTGLGNRLLFIDRLQHAISNARRSGKRLALVFVDLDYFKEINDSHGHAMGDAVLRQVANLLRGATRAGDTVARLGGDEFVILYDGLDTHSDLPQIAGKLLARFQNRLLIDGQEIHIQASMGISRFPEDGQDSVSLLQHADRAMYQAKRDGRNRIRFSNEHG</sequence>
<dbReference type="InterPro" id="IPR003660">
    <property type="entry name" value="HAMP_dom"/>
</dbReference>
<dbReference type="InterPro" id="IPR000160">
    <property type="entry name" value="GGDEF_dom"/>
</dbReference>
<dbReference type="Gene3D" id="3.30.450.20">
    <property type="entry name" value="PAS domain"/>
    <property type="match status" value="1"/>
</dbReference>
<dbReference type="InterPro" id="IPR029787">
    <property type="entry name" value="Nucleotide_cyclase"/>
</dbReference>
<dbReference type="Gene3D" id="3.30.70.270">
    <property type="match status" value="1"/>
</dbReference>
<evidence type="ECO:0000259" key="1">
    <source>
        <dbReference type="PROSITE" id="PS50885"/>
    </source>
</evidence>
<dbReference type="Pfam" id="PF21623">
    <property type="entry name" value="HK_sensor_dom_bact"/>
    <property type="match status" value="1"/>
</dbReference>
<proteinExistence type="predicted"/>
<evidence type="ECO:0000313" key="3">
    <source>
        <dbReference type="EMBL" id="GGH95828.1"/>
    </source>
</evidence>
<dbReference type="SUPFAM" id="SSF55073">
    <property type="entry name" value="Nucleotide cyclase"/>
    <property type="match status" value="1"/>
</dbReference>
<dbReference type="SMART" id="SM00267">
    <property type="entry name" value="GGDEF"/>
    <property type="match status" value="1"/>
</dbReference>
<name>A0ABQ2ASZ1_9PSED</name>
<protein>
    <recommendedName>
        <fullName evidence="5">GGDEF domain-containing protein</fullName>
    </recommendedName>
</protein>
<dbReference type="InterPro" id="IPR052163">
    <property type="entry name" value="DGC-Regulatory_Protein"/>
</dbReference>
<dbReference type="PROSITE" id="PS50885">
    <property type="entry name" value="HAMP"/>
    <property type="match status" value="1"/>
</dbReference>
<organism evidence="3 4">
    <name type="scientific">Pseudomonas fluvialis</name>
    <dbReference type="NCBI Taxonomy" id="1793966"/>
    <lineage>
        <taxon>Bacteria</taxon>
        <taxon>Pseudomonadati</taxon>
        <taxon>Pseudomonadota</taxon>
        <taxon>Gammaproteobacteria</taxon>
        <taxon>Pseudomonadales</taxon>
        <taxon>Pseudomonadaceae</taxon>
        <taxon>Pseudomonas</taxon>
    </lineage>
</organism>
<evidence type="ECO:0000313" key="4">
    <source>
        <dbReference type="Proteomes" id="UP000655550"/>
    </source>
</evidence>
<accession>A0ABQ2ASZ1</accession>
<dbReference type="NCBIfam" id="TIGR00254">
    <property type="entry name" value="GGDEF"/>
    <property type="match status" value="1"/>
</dbReference>
<dbReference type="Proteomes" id="UP000655550">
    <property type="component" value="Unassembled WGS sequence"/>
</dbReference>
<dbReference type="SUPFAM" id="SSF103190">
    <property type="entry name" value="Sensory domain-like"/>
    <property type="match status" value="1"/>
</dbReference>
<dbReference type="InterPro" id="IPR029151">
    <property type="entry name" value="Sensor-like_sf"/>
</dbReference>
<dbReference type="Gene3D" id="6.10.340.10">
    <property type="match status" value="1"/>
</dbReference>
<dbReference type="InterPro" id="IPR048760">
    <property type="entry name" value="VP0354-like_sensor_dom"/>
</dbReference>
<feature type="domain" description="GGDEF" evidence="2">
    <location>
        <begin position="440"/>
        <end position="573"/>
    </location>
</feature>
<dbReference type="PANTHER" id="PTHR46663">
    <property type="entry name" value="DIGUANYLATE CYCLASE DGCT-RELATED"/>
    <property type="match status" value="1"/>
</dbReference>
<evidence type="ECO:0008006" key="5">
    <source>
        <dbReference type="Google" id="ProtNLM"/>
    </source>
</evidence>
<feature type="domain" description="HAMP" evidence="1">
    <location>
        <begin position="345"/>
        <end position="397"/>
    </location>
</feature>
<keyword evidence="4" id="KW-1185">Reference proteome</keyword>
<gene>
    <name evidence="3" type="ORF">GCM10007363_25990</name>
</gene>